<proteinExistence type="inferred from homology"/>
<dbReference type="InterPro" id="IPR033121">
    <property type="entry name" value="PEPTIDASE_A1"/>
</dbReference>
<dbReference type="GO" id="GO:0004190">
    <property type="term" value="F:aspartic-type endopeptidase activity"/>
    <property type="evidence" value="ECO:0007669"/>
    <property type="project" value="InterPro"/>
</dbReference>
<feature type="active site" evidence="2">
    <location>
        <position position="52"/>
    </location>
</feature>
<evidence type="ECO:0000259" key="5">
    <source>
        <dbReference type="PROSITE" id="PS51767"/>
    </source>
</evidence>
<organism evidence="6 7">
    <name type="scientific">Apiospora kogelbergensis</name>
    <dbReference type="NCBI Taxonomy" id="1337665"/>
    <lineage>
        <taxon>Eukaryota</taxon>
        <taxon>Fungi</taxon>
        <taxon>Dikarya</taxon>
        <taxon>Ascomycota</taxon>
        <taxon>Pezizomycotina</taxon>
        <taxon>Sordariomycetes</taxon>
        <taxon>Xylariomycetidae</taxon>
        <taxon>Amphisphaeriales</taxon>
        <taxon>Apiosporaceae</taxon>
        <taxon>Apiospora</taxon>
    </lineage>
</organism>
<keyword evidence="3" id="KW-1015">Disulfide bond</keyword>
<comment type="caution">
    <text evidence="6">The sequence shown here is derived from an EMBL/GenBank/DDBJ whole genome shotgun (WGS) entry which is preliminary data.</text>
</comment>
<reference evidence="6 7" key="1">
    <citation type="submission" date="2023-01" db="EMBL/GenBank/DDBJ databases">
        <title>Analysis of 21 Apiospora genomes using comparative genomics revels a genus with tremendous synthesis potential of carbohydrate active enzymes and secondary metabolites.</title>
        <authorList>
            <person name="Sorensen T."/>
        </authorList>
    </citation>
    <scope>NUCLEOTIDE SEQUENCE [LARGE SCALE GENOMIC DNA]</scope>
    <source>
        <strain evidence="6 7">CBS 117206</strain>
    </source>
</reference>
<feature type="domain" description="Peptidase A1" evidence="5">
    <location>
        <begin position="34"/>
        <end position="385"/>
    </location>
</feature>
<name>A0AAW0QI78_9PEZI</name>
<dbReference type="Proteomes" id="UP001392437">
    <property type="component" value="Unassembled WGS sequence"/>
</dbReference>
<dbReference type="PRINTS" id="PR00792">
    <property type="entry name" value="PEPSIN"/>
</dbReference>
<accession>A0AAW0QI78</accession>
<comment type="similarity">
    <text evidence="1">Belongs to the peptidase A1 family.</text>
</comment>
<dbReference type="Gene3D" id="2.40.70.10">
    <property type="entry name" value="Acid Proteases"/>
    <property type="match status" value="2"/>
</dbReference>
<evidence type="ECO:0000256" key="2">
    <source>
        <dbReference type="PIRSR" id="PIRSR601461-1"/>
    </source>
</evidence>
<protein>
    <recommendedName>
        <fullName evidence="5">Peptidase A1 domain-containing protein</fullName>
    </recommendedName>
</protein>
<dbReference type="CDD" id="cd05471">
    <property type="entry name" value="pepsin_like"/>
    <property type="match status" value="1"/>
</dbReference>
<dbReference type="SUPFAM" id="SSF50630">
    <property type="entry name" value="Acid proteases"/>
    <property type="match status" value="1"/>
</dbReference>
<feature type="disulfide bond" evidence="3">
    <location>
        <begin position="65"/>
        <end position="70"/>
    </location>
</feature>
<evidence type="ECO:0000313" key="6">
    <source>
        <dbReference type="EMBL" id="KAK8092573.1"/>
    </source>
</evidence>
<dbReference type="EMBL" id="JAQQWP010000013">
    <property type="protein sequence ID" value="KAK8092573.1"/>
    <property type="molecule type" value="Genomic_DNA"/>
</dbReference>
<feature type="chain" id="PRO_5043441112" description="Peptidase A1 domain-containing protein" evidence="4">
    <location>
        <begin position="21"/>
        <end position="397"/>
    </location>
</feature>
<sequence length="397" mass="43446">MARTTASLMATIALIQAGSSYILDLPILYRTGYAMVNMPVGTPPQDQLIMFDTGSGTSWVMDKECADGGCINGSGFTRNGYDKNASTTSRDLGLYEKMEYLGGTTNGDAMSDMFHIGDVSWNQTFIAANETSWAVLPGDGFLGMGFSYIAEPQTETIVETMMQEGMLNEPKFAIYYGKEFNYTGDGPGEGILTLGSSKEKKYVEGDMTWIQVHKDDVDNTTAYQLWRSHLRKISGQRHGDAVSPPANGTFVFPDNAPTAVFDTGAGMISLPSTSVVDVYKAIGWNFKALLDHSYIPLCADFNSTWSVTFTFSENNVDFFDVSIRGDQLGGNRGYANRQDACVPPFDDSGNARLALMGQNFVRAFYTVFDFGGSKVQDFKPRIGFGQLKAEYQAPVPI</sequence>
<evidence type="ECO:0000256" key="1">
    <source>
        <dbReference type="ARBA" id="ARBA00007447"/>
    </source>
</evidence>
<evidence type="ECO:0000313" key="7">
    <source>
        <dbReference type="Proteomes" id="UP001392437"/>
    </source>
</evidence>
<dbReference type="InterPro" id="IPR021109">
    <property type="entry name" value="Peptidase_aspartic_dom_sf"/>
</dbReference>
<feature type="signal peptide" evidence="4">
    <location>
        <begin position="1"/>
        <end position="20"/>
    </location>
</feature>
<dbReference type="GO" id="GO:0000324">
    <property type="term" value="C:fungal-type vacuole"/>
    <property type="evidence" value="ECO:0007669"/>
    <property type="project" value="TreeGrafter"/>
</dbReference>
<dbReference type="PROSITE" id="PS51767">
    <property type="entry name" value="PEPTIDASE_A1"/>
    <property type="match status" value="1"/>
</dbReference>
<dbReference type="PANTHER" id="PTHR47966:SF68">
    <property type="entry name" value="PEPTIDASE A1 DOMAIN-CONTAINING PROTEIN"/>
    <property type="match status" value="1"/>
</dbReference>
<dbReference type="AlphaFoldDB" id="A0AAW0QI78"/>
<dbReference type="Pfam" id="PF00026">
    <property type="entry name" value="Asp"/>
    <property type="match status" value="1"/>
</dbReference>
<gene>
    <name evidence="6" type="ORF">PG999_014772</name>
</gene>
<feature type="active site" evidence="2">
    <location>
        <position position="262"/>
    </location>
</feature>
<evidence type="ECO:0000256" key="4">
    <source>
        <dbReference type="SAM" id="SignalP"/>
    </source>
</evidence>
<dbReference type="InterPro" id="IPR001461">
    <property type="entry name" value="Aspartic_peptidase_A1"/>
</dbReference>
<evidence type="ECO:0000256" key="3">
    <source>
        <dbReference type="PIRSR" id="PIRSR601461-2"/>
    </source>
</evidence>
<dbReference type="InterPro" id="IPR034164">
    <property type="entry name" value="Pepsin-like_dom"/>
</dbReference>
<keyword evidence="7" id="KW-1185">Reference proteome</keyword>
<keyword evidence="4" id="KW-0732">Signal</keyword>
<dbReference type="PANTHER" id="PTHR47966">
    <property type="entry name" value="BETA-SITE APP-CLEAVING ENZYME, ISOFORM A-RELATED"/>
    <property type="match status" value="1"/>
</dbReference>
<dbReference type="GO" id="GO:0006508">
    <property type="term" value="P:proteolysis"/>
    <property type="evidence" value="ECO:0007669"/>
    <property type="project" value="InterPro"/>
</dbReference>